<reference evidence="1 2" key="1">
    <citation type="submission" date="2017-05" db="EMBL/GenBank/DDBJ databases">
        <title>The Genome Sequence of Enterococcus faecium 7H8_DIV0219.</title>
        <authorList>
            <consortium name="The Broad Institute Genomics Platform"/>
            <consortium name="The Broad Institute Genomic Center for Infectious Diseases"/>
            <person name="Earl A."/>
            <person name="Manson A."/>
            <person name="Schwartman J."/>
            <person name="Gilmore M."/>
            <person name="Abouelleil A."/>
            <person name="Cao P."/>
            <person name="Chapman S."/>
            <person name="Cusick C."/>
            <person name="Shea T."/>
            <person name="Young S."/>
            <person name="Neafsey D."/>
            <person name="Nusbaum C."/>
            <person name="Birren B."/>
        </authorList>
    </citation>
    <scope>NUCLEOTIDE SEQUENCE [LARGE SCALE GENOMIC DNA]</scope>
    <source>
        <strain evidence="1 2">7H8_DIV0219</strain>
    </source>
</reference>
<protein>
    <submittedName>
        <fullName evidence="1">Uncharacterized protein</fullName>
    </submittedName>
</protein>
<comment type="caution">
    <text evidence="1">The sequence shown here is derived from an EMBL/GenBank/DDBJ whole genome shotgun (WGS) entry which is preliminary data.</text>
</comment>
<dbReference type="EMBL" id="NGKW01000012">
    <property type="protein sequence ID" value="OTN86701.1"/>
    <property type="molecule type" value="Genomic_DNA"/>
</dbReference>
<evidence type="ECO:0000313" key="1">
    <source>
        <dbReference type="EMBL" id="OTN86701.1"/>
    </source>
</evidence>
<dbReference type="Proteomes" id="UP000194885">
    <property type="component" value="Unassembled WGS sequence"/>
</dbReference>
<name>A0A242B053_ENTFC</name>
<sequence>MSDLHAISHSTHDEKHCLQCQISKTFARLQERYPTKTIGMQYAYMDLGDSIGFIVSAEEVEYLNSAEELQPTFSSDLPSPNGYLNLAYGVFRSQTDWYEDCYDLLLAKGATYFYLDQKHHSLEPVIIEDYEVLDREGEKVKVAVLVRSSHKLTFPRSQAEAGLTLTRYMPALGQNLGAALFSRIEYGFFRLDKGKRVFLNADEDWQKRIRKLEKNQLDYDRLLIMDHE</sequence>
<dbReference type="RefSeq" id="WP_086323921.1">
    <property type="nucleotide sequence ID" value="NZ_NGKW01000012.1"/>
</dbReference>
<accession>A0A242B053</accession>
<organism evidence="1 2">
    <name type="scientific">Enterococcus faecium</name>
    <name type="common">Streptococcus faecium</name>
    <dbReference type="NCBI Taxonomy" id="1352"/>
    <lineage>
        <taxon>Bacteria</taxon>
        <taxon>Bacillati</taxon>
        <taxon>Bacillota</taxon>
        <taxon>Bacilli</taxon>
        <taxon>Lactobacillales</taxon>
        <taxon>Enterococcaceae</taxon>
        <taxon>Enterococcus</taxon>
    </lineage>
</organism>
<gene>
    <name evidence="1" type="ORF">A5810_002941</name>
</gene>
<dbReference type="AlphaFoldDB" id="A0A242B053"/>
<proteinExistence type="predicted"/>
<evidence type="ECO:0000313" key="2">
    <source>
        <dbReference type="Proteomes" id="UP000194885"/>
    </source>
</evidence>